<proteinExistence type="inferred from homology"/>
<dbReference type="EMBL" id="JACTNZ010000003">
    <property type="protein sequence ID" value="KAG5556449.1"/>
    <property type="molecule type" value="Genomic_DNA"/>
</dbReference>
<evidence type="ECO:0000313" key="10">
    <source>
        <dbReference type="Proteomes" id="UP000823749"/>
    </source>
</evidence>
<keyword evidence="4" id="KW-0812">Transmembrane</keyword>
<evidence type="ECO:0000256" key="7">
    <source>
        <dbReference type="ARBA" id="ARBA00023136"/>
    </source>
</evidence>
<evidence type="ECO:0000256" key="3">
    <source>
        <dbReference type="ARBA" id="ARBA00022448"/>
    </source>
</evidence>
<dbReference type="GO" id="GO:0015743">
    <property type="term" value="P:malate transport"/>
    <property type="evidence" value="ECO:0007669"/>
    <property type="project" value="InterPro"/>
</dbReference>
<evidence type="ECO:0000256" key="8">
    <source>
        <dbReference type="ARBA" id="ARBA00023303"/>
    </source>
</evidence>
<accession>A0AAV6KWG7</accession>
<dbReference type="GO" id="GO:0016020">
    <property type="term" value="C:membrane"/>
    <property type="evidence" value="ECO:0007669"/>
    <property type="project" value="UniProtKB-SubCell"/>
</dbReference>
<keyword evidence="8" id="KW-0407">Ion channel</keyword>
<organism evidence="9 10">
    <name type="scientific">Rhododendron griersonianum</name>
    <dbReference type="NCBI Taxonomy" id="479676"/>
    <lineage>
        <taxon>Eukaryota</taxon>
        <taxon>Viridiplantae</taxon>
        <taxon>Streptophyta</taxon>
        <taxon>Embryophyta</taxon>
        <taxon>Tracheophyta</taxon>
        <taxon>Spermatophyta</taxon>
        <taxon>Magnoliopsida</taxon>
        <taxon>eudicotyledons</taxon>
        <taxon>Gunneridae</taxon>
        <taxon>Pentapetalae</taxon>
        <taxon>asterids</taxon>
        <taxon>Ericales</taxon>
        <taxon>Ericaceae</taxon>
        <taxon>Ericoideae</taxon>
        <taxon>Rhodoreae</taxon>
        <taxon>Rhododendron</taxon>
    </lineage>
</organism>
<keyword evidence="10" id="KW-1185">Reference proteome</keyword>
<dbReference type="GO" id="GO:0034220">
    <property type="term" value="P:monoatomic ion transmembrane transport"/>
    <property type="evidence" value="ECO:0007669"/>
    <property type="project" value="UniProtKB-KW"/>
</dbReference>
<keyword evidence="3" id="KW-0813">Transport</keyword>
<keyword evidence="6" id="KW-0406">Ion transport</keyword>
<evidence type="ECO:0000256" key="1">
    <source>
        <dbReference type="ARBA" id="ARBA00004141"/>
    </source>
</evidence>
<sequence>MEPEEVKSFIHGYKRVLNTTTTEESLYSEIGVLTRQCAYHIEALSAYLNSEMQAPPEFHRKIQQPCMKMSLESRKALKELALAIKTFAPPSSVDVHIESSKKAVDELKTVLEVVSRKGDDLLGMIPSLIVSSILTDIVKCVEKIDESIHELSRQAQFKNVVVGTVSPDKPGSLHRGIVKLINGHDGDGNHVIVSVHGTASD</sequence>
<comment type="subcellular location">
    <subcellularLocation>
        <location evidence="1">Membrane</location>
        <topology evidence="1">Multi-pass membrane protein</topology>
    </subcellularLocation>
</comment>
<comment type="caution">
    <text evidence="9">The sequence shown here is derived from an EMBL/GenBank/DDBJ whole genome shotgun (WGS) entry which is preliminary data.</text>
</comment>
<keyword evidence="7" id="KW-0472">Membrane</keyword>
<evidence type="ECO:0000313" key="9">
    <source>
        <dbReference type="EMBL" id="KAG5556449.1"/>
    </source>
</evidence>
<name>A0AAV6KWG7_9ERIC</name>
<evidence type="ECO:0000256" key="2">
    <source>
        <dbReference type="ARBA" id="ARBA00007079"/>
    </source>
</evidence>
<evidence type="ECO:0000256" key="5">
    <source>
        <dbReference type="ARBA" id="ARBA00022989"/>
    </source>
</evidence>
<comment type="similarity">
    <text evidence="2">Belongs to the aromatic acid exporter (TC 2.A.85) family.</text>
</comment>
<keyword evidence="5" id="KW-1133">Transmembrane helix</keyword>
<dbReference type="AlphaFoldDB" id="A0AAV6KWG7"/>
<evidence type="ECO:0000256" key="6">
    <source>
        <dbReference type="ARBA" id="ARBA00023065"/>
    </source>
</evidence>
<gene>
    <name evidence="9" type="ORF">RHGRI_006897</name>
</gene>
<dbReference type="PANTHER" id="PTHR31086">
    <property type="entry name" value="ALUMINUM-ACTIVATED MALATE TRANSPORTER 10"/>
    <property type="match status" value="1"/>
</dbReference>
<dbReference type="Proteomes" id="UP000823749">
    <property type="component" value="Chromosome 3"/>
</dbReference>
<dbReference type="Pfam" id="PF11744">
    <property type="entry name" value="ALMT"/>
    <property type="match status" value="1"/>
</dbReference>
<evidence type="ECO:0000256" key="4">
    <source>
        <dbReference type="ARBA" id="ARBA00022692"/>
    </source>
</evidence>
<protein>
    <submittedName>
        <fullName evidence="9">Uncharacterized protein</fullName>
    </submittedName>
</protein>
<reference evidence="9" key="1">
    <citation type="submission" date="2020-08" db="EMBL/GenBank/DDBJ databases">
        <title>Plant Genome Project.</title>
        <authorList>
            <person name="Zhang R.-G."/>
        </authorList>
    </citation>
    <scope>NUCLEOTIDE SEQUENCE</scope>
    <source>
        <strain evidence="9">WSP0</strain>
        <tissue evidence="9">Leaf</tissue>
    </source>
</reference>
<dbReference type="InterPro" id="IPR020966">
    <property type="entry name" value="ALMT"/>
</dbReference>